<protein>
    <submittedName>
        <fullName evidence="9">Membrane-associated protein</fullName>
    </submittedName>
</protein>
<feature type="domain" description="VTT" evidence="8">
    <location>
        <begin position="49"/>
        <end position="176"/>
    </location>
</feature>
<evidence type="ECO:0000256" key="1">
    <source>
        <dbReference type="ARBA" id="ARBA00004651"/>
    </source>
</evidence>
<comment type="subcellular location">
    <subcellularLocation>
        <location evidence="1 7">Cell membrane</location>
        <topology evidence="1 7">Multi-pass membrane protein</topology>
    </subcellularLocation>
</comment>
<keyword evidence="6 7" id="KW-0472">Membrane</keyword>
<feature type="transmembrane region" description="Helical" evidence="7">
    <location>
        <begin position="28"/>
        <end position="49"/>
    </location>
</feature>
<dbReference type="STRING" id="651661.SAMN05660293_04442"/>
<feature type="transmembrane region" description="Helical" evidence="7">
    <location>
        <begin position="190"/>
        <end position="208"/>
    </location>
</feature>
<evidence type="ECO:0000256" key="3">
    <source>
        <dbReference type="ARBA" id="ARBA00022475"/>
    </source>
</evidence>
<dbReference type="GO" id="GO:0005886">
    <property type="term" value="C:plasma membrane"/>
    <property type="evidence" value="ECO:0007669"/>
    <property type="project" value="UniProtKB-SubCell"/>
</dbReference>
<organism evidence="9 10">
    <name type="scientific">Dyadobacter psychrophilus</name>
    <dbReference type="NCBI Taxonomy" id="651661"/>
    <lineage>
        <taxon>Bacteria</taxon>
        <taxon>Pseudomonadati</taxon>
        <taxon>Bacteroidota</taxon>
        <taxon>Cytophagia</taxon>
        <taxon>Cytophagales</taxon>
        <taxon>Spirosomataceae</taxon>
        <taxon>Dyadobacter</taxon>
    </lineage>
</organism>
<dbReference type="OrthoDB" id="9813426at2"/>
<dbReference type="RefSeq" id="WP_082216931.1">
    <property type="nucleotide sequence ID" value="NZ_FUZA01000007.1"/>
</dbReference>
<feature type="transmembrane region" description="Helical" evidence="7">
    <location>
        <begin position="156"/>
        <end position="178"/>
    </location>
</feature>
<keyword evidence="4 7" id="KW-0812">Transmembrane</keyword>
<keyword evidence="5 7" id="KW-1133">Transmembrane helix</keyword>
<dbReference type="PANTHER" id="PTHR30353:SF0">
    <property type="entry name" value="TRANSMEMBRANE PROTEIN"/>
    <property type="match status" value="1"/>
</dbReference>
<evidence type="ECO:0000256" key="2">
    <source>
        <dbReference type="ARBA" id="ARBA00010792"/>
    </source>
</evidence>
<keyword evidence="3 7" id="KW-1003">Cell membrane</keyword>
<feature type="transmembrane region" description="Helical" evidence="7">
    <location>
        <begin position="69"/>
        <end position="92"/>
    </location>
</feature>
<name>A0A1T5GWG6_9BACT</name>
<dbReference type="Proteomes" id="UP000190897">
    <property type="component" value="Unassembled WGS sequence"/>
</dbReference>
<evidence type="ECO:0000256" key="7">
    <source>
        <dbReference type="RuleBase" id="RU367016"/>
    </source>
</evidence>
<evidence type="ECO:0000256" key="6">
    <source>
        <dbReference type="ARBA" id="ARBA00023136"/>
    </source>
</evidence>
<dbReference type="NCBIfam" id="NF008102">
    <property type="entry name" value="PRK10847.1"/>
    <property type="match status" value="1"/>
</dbReference>
<evidence type="ECO:0000259" key="8">
    <source>
        <dbReference type="Pfam" id="PF09335"/>
    </source>
</evidence>
<evidence type="ECO:0000313" key="10">
    <source>
        <dbReference type="Proteomes" id="UP000190897"/>
    </source>
</evidence>
<dbReference type="Pfam" id="PF09335">
    <property type="entry name" value="VTT_dom"/>
    <property type="match status" value="1"/>
</dbReference>
<dbReference type="InterPro" id="IPR058127">
    <property type="entry name" value="DedA"/>
</dbReference>
<dbReference type="PANTHER" id="PTHR30353">
    <property type="entry name" value="INNER MEMBRANE PROTEIN DEDA-RELATED"/>
    <property type="match status" value="1"/>
</dbReference>
<sequence>MEFLTQFVDFFLHLDKHLFNIVEEYGTLTYVILFLIVFTETGLVIMPLLPGDSLLFAAGAIAANEGTGLNVWLIIIILIVAALMGDNVNYFTGKKFGGEIKKRERILFLKREYLEKTEAFYEKHGGSTVIMARFIPIVRTVAPFVAGAGSMNYSKYIVYCVIGAILWVPSLTLLGYFFGNMEIVKNNFELVIFGIIGFSILPMIFQYLKSRFTKPNVA</sequence>
<comment type="similarity">
    <text evidence="2 7">Belongs to the DedA family.</text>
</comment>
<reference evidence="10" key="1">
    <citation type="submission" date="2017-02" db="EMBL/GenBank/DDBJ databases">
        <authorList>
            <person name="Varghese N."/>
            <person name="Submissions S."/>
        </authorList>
    </citation>
    <scope>NUCLEOTIDE SEQUENCE [LARGE SCALE GENOMIC DNA]</scope>
    <source>
        <strain evidence="10">DSM 22270</strain>
    </source>
</reference>
<evidence type="ECO:0000256" key="4">
    <source>
        <dbReference type="ARBA" id="ARBA00022692"/>
    </source>
</evidence>
<evidence type="ECO:0000256" key="5">
    <source>
        <dbReference type="ARBA" id="ARBA00022989"/>
    </source>
</evidence>
<dbReference type="EMBL" id="FUZA01000007">
    <property type="protein sequence ID" value="SKC12708.1"/>
    <property type="molecule type" value="Genomic_DNA"/>
</dbReference>
<proteinExistence type="inferred from homology"/>
<keyword evidence="10" id="KW-1185">Reference proteome</keyword>
<dbReference type="AlphaFoldDB" id="A0A1T5GWG6"/>
<gene>
    <name evidence="9" type="ORF">SAMN05660293_04442</name>
</gene>
<evidence type="ECO:0000313" key="9">
    <source>
        <dbReference type="EMBL" id="SKC12708.1"/>
    </source>
</evidence>
<dbReference type="InterPro" id="IPR032816">
    <property type="entry name" value="VTT_dom"/>
</dbReference>
<dbReference type="InterPro" id="IPR032818">
    <property type="entry name" value="DedA-like"/>
</dbReference>
<accession>A0A1T5GWG6</accession>